<keyword evidence="2" id="KW-1185">Reference proteome</keyword>
<dbReference type="EMBL" id="CP068393">
    <property type="protein sequence ID" value="QUC66973.1"/>
    <property type="molecule type" value="Genomic_DNA"/>
</dbReference>
<reference evidence="1" key="1">
    <citation type="submission" date="2021-01" db="EMBL/GenBank/DDBJ databases">
        <title>Complete genome sequence of Clostridiales bacterium R-7.</title>
        <authorList>
            <person name="Mahoney-Kurpe S.C."/>
            <person name="Palevich N."/>
            <person name="Koike S."/>
            <person name="Moon C.D."/>
            <person name="Attwood G.T."/>
        </authorList>
    </citation>
    <scope>NUCLEOTIDE SEQUENCE</scope>
    <source>
        <strain evidence="1">R-7</strain>
    </source>
</reference>
<protein>
    <submittedName>
        <fullName evidence="1">Glycosyl hydrolase 53 family protein</fullName>
    </submittedName>
</protein>
<accession>A0AC61MYK1</accession>
<gene>
    <name evidence="1" type="ORF">JYE49_14225</name>
</gene>
<evidence type="ECO:0000313" key="1">
    <source>
        <dbReference type="EMBL" id="QUC66973.1"/>
    </source>
</evidence>
<proteinExistence type="predicted"/>
<keyword evidence="1" id="KW-0378">Hydrolase</keyword>
<dbReference type="Proteomes" id="UP000682782">
    <property type="component" value="Chromosome"/>
</dbReference>
<sequence>MNARMFLIPALILFLFLPCLSTGAESSSDTLYVKKVENLPEDFIFGMDISSVLAEEKSGVKYYDFDGKEIDLFSLLAENGINYIRVRVWNDPYDNEGRGFGGGNCDILNAVEIGKRATACGMKLLVDFHYSDFWADPGKQMVPRAWAKLDIDEKEEELYKYTLDCMKQLKDAGVDVGMVQLGNETNGALCGEKIWRDIAHLMDAGSRAVKEVYPEALIALHFANPEKPDSYRTYASKMAYYEQYGLIQYDVFATSYYPYWHGTLDNLSEILTEIAETYGKKIMVMETSYAFTAEDTDFSANTIGDGGGIVTDYPFTVQGQANCIRNITDTIVNRTPSGIGICYWEGAWITVGTNSWEENHELWEQYGSGWASSYASVYDPKDAGKYYGGSAVDNQAFFDAKGNALESLKVFSLMRTGNEIEPVPDALEEPDLICDLNMPLVLPETVNAVMTDDSRQAVPVTWNLSEEEDQAMHASGPAQYVITGEAGGMEAKCFVSMVEYNYLQDYSFEEDSGAWVITDLKKADELYIEDKKTDSLTGSKHMHFWSAAQDSVEFTLEQTVSDLPEGKFRFALSVMGGDCGATDIYAYAKVDGTEVSRSEQIPITGWNSWNQGIIPEFDHPAGTEVTVGIYVKCQGTGNGAWGKIDDAMLNSLR</sequence>
<name>A0AC61MYK1_9FIRM</name>
<organism evidence="1 2">
    <name type="scientific">Aristaeella hokkaidonensis</name>
    <dbReference type="NCBI Taxonomy" id="3046382"/>
    <lineage>
        <taxon>Bacteria</taxon>
        <taxon>Bacillati</taxon>
        <taxon>Bacillota</taxon>
        <taxon>Clostridia</taxon>
        <taxon>Eubacteriales</taxon>
        <taxon>Aristaeellaceae</taxon>
        <taxon>Aristaeella</taxon>
    </lineage>
</organism>
<evidence type="ECO:0000313" key="2">
    <source>
        <dbReference type="Proteomes" id="UP000682782"/>
    </source>
</evidence>